<keyword evidence="2" id="KW-0812">Transmembrane</keyword>
<organism evidence="3 4">
    <name type="scientific">Salinibacter ruber (strain M8)</name>
    <dbReference type="NCBI Taxonomy" id="761659"/>
    <lineage>
        <taxon>Bacteria</taxon>
        <taxon>Pseudomonadati</taxon>
        <taxon>Rhodothermota</taxon>
        <taxon>Rhodothermia</taxon>
        <taxon>Rhodothermales</taxon>
        <taxon>Salinibacteraceae</taxon>
        <taxon>Salinibacter</taxon>
    </lineage>
</organism>
<feature type="compositionally biased region" description="Polar residues" evidence="1">
    <location>
        <begin position="20"/>
        <end position="29"/>
    </location>
</feature>
<keyword evidence="2" id="KW-1133">Transmembrane helix</keyword>
<evidence type="ECO:0000256" key="2">
    <source>
        <dbReference type="SAM" id="Phobius"/>
    </source>
</evidence>
<dbReference type="Proteomes" id="UP000000933">
    <property type="component" value="Chromosome"/>
</dbReference>
<evidence type="ECO:0000313" key="4">
    <source>
        <dbReference type="Proteomes" id="UP000000933"/>
    </source>
</evidence>
<dbReference type="HOGENOM" id="CLU_811088_0_0_10"/>
<dbReference type="Pfam" id="PF12412">
    <property type="entry name" value="DUF3667"/>
    <property type="match status" value="1"/>
</dbReference>
<feature type="transmembrane region" description="Helical" evidence="2">
    <location>
        <begin position="326"/>
        <end position="349"/>
    </location>
</feature>
<name>D5H850_SALRM</name>
<sequence>MPPGSDRQSQPGTPDRPSDRTASGANSSALIPTTECPNCGRRFASAYCPRCGQEANPSRSVLGVLSTFFREFVDLNGGLWPTVRDLTLRPGRALSDYLRGATKSLMHPGRYLLAAIVVAFAARQASIWIGARVPYTAKVSGVVSNDPSSEVDPETTRALQSVVVSIADQVMESQSFLVASSLLLAGLLSLTVWRLFRPRFERGAQAVAFSVFTVAHAVFLTTALRCLYVPAAYAGSGKAVAPPSLLVYGTTATYISIAVSRALGGGLKAAAKGLLALFWAASETGLLLGIAIGAYFFWRARTQVSEGSSIENPTVSFEANGTTLELGALGALGALLLPFLVQAGIEAYYRLR</sequence>
<reference evidence="4" key="2">
    <citation type="submission" date="2010-04" db="EMBL/GenBank/DDBJ databases">
        <title>Genome sequence of Salinibacter ruber M8.</title>
        <authorList>
            <consortium name="Genoscope"/>
        </authorList>
    </citation>
    <scope>NUCLEOTIDE SEQUENCE [LARGE SCALE GENOMIC DNA]</scope>
    <source>
        <strain evidence="4">M8</strain>
    </source>
</reference>
<feature type="transmembrane region" description="Helical" evidence="2">
    <location>
        <begin position="276"/>
        <end position="298"/>
    </location>
</feature>
<feature type="compositionally biased region" description="Polar residues" evidence="1">
    <location>
        <begin position="1"/>
        <end position="12"/>
    </location>
</feature>
<dbReference type="KEGG" id="srm:SRM_01284"/>
<feature type="region of interest" description="Disordered" evidence="1">
    <location>
        <begin position="1"/>
        <end position="29"/>
    </location>
</feature>
<reference evidence="3 4" key="1">
    <citation type="journal article" date="2010" name="ISME J.">
        <title>Fine-scale evolution: genomic, phenotypic and ecological differentiation in two coexisting Salinibacter ruber strains.</title>
        <authorList>
            <person name="Pena A."/>
            <person name="Teeling H."/>
            <person name="Huerta-Cepas J."/>
            <person name="Santos F."/>
            <person name="Yarza P."/>
            <person name="Brito-Echeverria J."/>
            <person name="Lucio M."/>
            <person name="Schmitt-Kopplin P."/>
            <person name="Meseguer I."/>
            <person name="Schenowitz C."/>
            <person name="Dossat C."/>
            <person name="Barbe V."/>
            <person name="Dopazo J."/>
            <person name="Rossello-Mora R."/>
            <person name="Schuler M."/>
            <person name="Glockner F.O."/>
            <person name="Amann R."/>
            <person name="Gabaldon T."/>
            <person name="Anton J."/>
        </authorList>
    </citation>
    <scope>NUCLEOTIDE SEQUENCE [LARGE SCALE GENOMIC DNA]</scope>
    <source>
        <strain evidence="3 4">M8</strain>
    </source>
</reference>
<evidence type="ECO:0000256" key="1">
    <source>
        <dbReference type="SAM" id="MobiDB-lite"/>
    </source>
</evidence>
<feature type="transmembrane region" description="Helical" evidence="2">
    <location>
        <begin position="176"/>
        <end position="196"/>
    </location>
</feature>
<feature type="transmembrane region" description="Helical" evidence="2">
    <location>
        <begin position="245"/>
        <end position="264"/>
    </location>
</feature>
<evidence type="ECO:0000313" key="3">
    <source>
        <dbReference type="EMBL" id="CBH24205.1"/>
    </source>
</evidence>
<dbReference type="AlphaFoldDB" id="D5H850"/>
<protein>
    <recommendedName>
        <fullName evidence="5">DUF3667 domain-containing protein</fullName>
    </recommendedName>
</protein>
<dbReference type="InterPro" id="IPR022134">
    <property type="entry name" value="DUF3667"/>
</dbReference>
<dbReference type="EMBL" id="FP565814">
    <property type="protein sequence ID" value="CBH24205.1"/>
    <property type="molecule type" value="Genomic_DNA"/>
</dbReference>
<accession>D5H850</accession>
<feature type="transmembrane region" description="Helical" evidence="2">
    <location>
        <begin position="111"/>
        <end position="131"/>
    </location>
</feature>
<proteinExistence type="predicted"/>
<keyword evidence="2" id="KW-0472">Membrane</keyword>
<gene>
    <name evidence="3" type="ordered locus">SRM_01284</name>
</gene>
<feature type="transmembrane region" description="Helical" evidence="2">
    <location>
        <begin position="208"/>
        <end position="233"/>
    </location>
</feature>
<evidence type="ECO:0008006" key="5">
    <source>
        <dbReference type="Google" id="ProtNLM"/>
    </source>
</evidence>